<protein>
    <submittedName>
        <fullName evidence="2">Uncharacterized protein LOC108808011</fullName>
    </submittedName>
</protein>
<dbReference type="Proteomes" id="UP000504610">
    <property type="component" value="Chromosome 6"/>
</dbReference>
<name>A0A9W3BUI4_RAPSA</name>
<sequence length="317" mass="36202">MHQEVVDNIFAQDSFWKDVESLSSILQEASSLFLTHHQDKKWIKKNPSDDLSTFQSSWIWRAICKLRSEARPLLLCEVGSGITASFWQDNWTNAGPLIELVGERGPLVTGLSIDAVVADALTSDGWWLDRSRSRSLVITLLRACLPNAQEILASEVDDRYVWFPVRVERTALSQLLKLGKRCITLLYKFPGTRQCGLQEGYRSTHSSHGSRLGIECNQVWSFFVSRLHLSPPVAFEEVLIWLKAPSHDDNVTLIIRLIYQAVLYLLWKERNKRIHTAVEKPPVAIIAEIQQLIKLRLDPLARRQVFELDSFGSELVL</sequence>
<evidence type="ECO:0000313" key="2">
    <source>
        <dbReference type="RefSeq" id="XP_056843025.1"/>
    </source>
</evidence>
<dbReference type="OrthoDB" id="1109375at2759"/>
<accession>A0A9W3BUI4</accession>
<evidence type="ECO:0000313" key="1">
    <source>
        <dbReference type="Proteomes" id="UP000504610"/>
    </source>
</evidence>
<reference evidence="1" key="1">
    <citation type="journal article" date="2019" name="Database">
        <title>The radish genome database (RadishGD): an integrated information resource for radish genomics.</title>
        <authorList>
            <person name="Yu H.J."/>
            <person name="Baek S."/>
            <person name="Lee Y.J."/>
            <person name="Cho A."/>
            <person name="Mun J.H."/>
        </authorList>
    </citation>
    <scope>NUCLEOTIDE SEQUENCE [LARGE SCALE GENOMIC DNA]</scope>
    <source>
        <strain evidence="1">cv. WK10039</strain>
    </source>
</reference>
<organism evidence="1 2">
    <name type="scientific">Raphanus sativus</name>
    <name type="common">Radish</name>
    <name type="synonym">Raphanus raphanistrum var. sativus</name>
    <dbReference type="NCBI Taxonomy" id="3726"/>
    <lineage>
        <taxon>Eukaryota</taxon>
        <taxon>Viridiplantae</taxon>
        <taxon>Streptophyta</taxon>
        <taxon>Embryophyta</taxon>
        <taxon>Tracheophyta</taxon>
        <taxon>Spermatophyta</taxon>
        <taxon>Magnoliopsida</taxon>
        <taxon>eudicotyledons</taxon>
        <taxon>Gunneridae</taxon>
        <taxon>Pentapetalae</taxon>
        <taxon>rosids</taxon>
        <taxon>malvids</taxon>
        <taxon>Brassicales</taxon>
        <taxon>Brassicaceae</taxon>
        <taxon>Brassiceae</taxon>
        <taxon>Raphanus</taxon>
    </lineage>
</organism>
<reference evidence="2" key="2">
    <citation type="submission" date="2025-08" db="UniProtKB">
        <authorList>
            <consortium name="RefSeq"/>
        </authorList>
    </citation>
    <scope>IDENTIFICATION</scope>
    <source>
        <tissue evidence="2">Leaf</tissue>
    </source>
</reference>
<keyword evidence="1" id="KW-1185">Reference proteome</keyword>
<dbReference type="AlphaFoldDB" id="A0A9W3BUI4"/>
<dbReference type="KEGG" id="rsz:108808011"/>
<dbReference type="RefSeq" id="XP_056843025.1">
    <property type="nucleotide sequence ID" value="XM_056987045.1"/>
</dbReference>
<proteinExistence type="predicted"/>
<gene>
    <name evidence="2" type="primary">LOC108808011</name>
</gene>
<dbReference type="GeneID" id="108808011"/>